<dbReference type="SUPFAM" id="SSF55957">
    <property type="entry name" value="Phosphoglucomutase, C-terminal domain"/>
    <property type="match status" value="1"/>
</dbReference>
<dbReference type="InterPro" id="IPR005844">
    <property type="entry name" value="A-D-PHexomutase_a/b/a-I"/>
</dbReference>
<dbReference type="AlphaFoldDB" id="A0A060H2K3"/>
<evidence type="ECO:0000259" key="11">
    <source>
        <dbReference type="Pfam" id="PF00408"/>
    </source>
</evidence>
<keyword evidence="9" id="KW-0413">Isomerase</keyword>
<dbReference type="EMBL" id="CP006696">
    <property type="protein sequence ID" value="AIC10979.1"/>
    <property type="molecule type" value="Genomic_DNA"/>
</dbReference>
<evidence type="ECO:0000256" key="1">
    <source>
        <dbReference type="ARBA" id="ARBA00000586"/>
    </source>
</evidence>
<dbReference type="Pfam" id="PF00408">
    <property type="entry name" value="PGM_PMM_IV"/>
    <property type="match status" value="1"/>
</dbReference>
<dbReference type="Pfam" id="PF02879">
    <property type="entry name" value="PGM_PMM_II"/>
    <property type="match status" value="1"/>
</dbReference>
<dbReference type="PANTHER" id="PTHR43771">
    <property type="entry name" value="PHOSPHOMANNOMUTASE"/>
    <property type="match status" value="1"/>
</dbReference>
<dbReference type="Gene3D" id="3.40.120.10">
    <property type="entry name" value="Alpha-D-Glucose-1,6-Bisphosphate, subunit A, domain 3"/>
    <property type="match status" value="3"/>
</dbReference>
<dbReference type="InterPro" id="IPR005846">
    <property type="entry name" value="A-D-PHexomutase_a/b/a-III"/>
</dbReference>
<dbReference type="GO" id="GO:0004615">
    <property type="term" value="F:phosphomannomutase activity"/>
    <property type="evidence" value="ECO:0007669"/>
    <property type="project" value="UniProtKB-EC"/>
</dbReference>
<feature type="domain" description="Alpha-D-phosphohexomutase alpha/beta/alpha" evidence="12">
    <location>
        <begin position="329"/>
        <end position="458"/>
    </location>
</feature>
<dbReference type="Pfam" id="PF02880">
    <property type="entry name" value="PGM_PMM_III"/>
    <property type="match status" value="1"/>
</dbReference>
<dbReference type="InterPro" id="IPR005845">
    <property type="entry name" value="A-D-PHexomutase_a/b/a-II"/>
</dbReference>
<evidence type="ECO:0000259" key="13">
    <source>
        <dbReference type="Pfam" id="PF02879"/>
    </source>
</evidence>
<dbReference type="SUPFAM" id="SSF53738">
    <property type="entry name" value="Phosphoglucomutase, first 3 domains"/>
    <property type="match status" value="3"/>
</dbReference>
<feature type="domain" description="Alpha-D-phosphohexomutase C-terminal" evidence="11">
    <location>
        <begin position="731"/>
        <end position="773"/>
    </location>
</feature>
<reference evidence="15 16" key="1">
    <citation type="submission" date="2013-08" db="EMBL/GenBank/DDBJ databases">
        <authorList>
            <person name="Stouthamer R."/>
            <person name="Nunney L."/>
        </authorList>
    </citation>
    <scope>NUCLEOTIDE SEQUENCE [LARGE SCALE GENOMIC DNA]</scope>
    <source>
        <strain evidence="16">ann-1</strain>
    </source>
</reference>
<dbReference type="PRINTS" id="PR00509">
    <property type="entry name" value="PGMPMM"/>
</dbReference>
<dbReference type="HOGENOM" id="CLU_013562_1_1_6"/>
<dbReference type="GO" id="GO:0005975">
    <property type="term" value="P:carbohydrate metabolic process"/>
    <property type="evidence" value="ECO:0007669"/>
    <property type="project" value="InterPro"/>
</dbReference>
<dbReference type="InterPro" id="IPR016055">
    <property type="entry name" value="A-D-PHexomutase_a/b/a-I/II/III"/>
</dbReference>
<feature type="domain" description="Alpha-D-phosphohexomutase alpha/beta/alpha" evidence="13">
    <location>
        <begin position="475"/>
        <end position="573"/>
    </location>
</feature>
<comment type="catalytic activity">
    <reaction evidence="1">
        <text>alpha-D-mannose 1-phosphate = D-mannose 6-phosphate</text>
        <dbReference type="Rhea" id="RHEA:11140"/>
        <dbReference type="ChEBI" id="CHEBI:58409"/>
        <dbReference type="ChEBI" id="CHEBI:58735"/>
        <dbReference type="EC" id="5.4.2.8"/>
    </reaction>
</comment>
<name>A0A060H2K3_XYLFS</name>
<dbReference type="Pfam" id="PF02878">
    <property type="entry name" value="PGM_PMM_I"/>
    <property type="match status" value="1"/>
</dbReference>
<dbReference type="InterPro" id="IPR036900">
    <property type="entry name" value="A-D-PHexomutase_C_sf"/>
</dbReference>
<dbReference type="PANTHER" id="PTHR43771:SF2">
    <property type="entry name" value="PHOSPHOMANNOMUTASE_PHOSPHOGLUCOMUTASE"/>
    <property type="match status" value="1"/>
</dbReference>
<evidence type="ECO:0000256" key="10">
    <source>
        <dbReference type="SAM" id="Phobius"/>
    </source>
</evidence>
<comment type="similarity">
    <text evidence="4">Belongs to the phosphohexose mutase family.</text>
</comment>
<evidence type="ECO:0000256" key="8">
    <source>
        <dbReference type="ARBA" id="ARBA00022842"/>
    </source>
</evidence>
<evidence type="ECO:0000256" key="9">
    <source>
        <dbReference type="ARBA" id="ARBA00023235"/>
    </source>
</evidence>
<evidence type="ECO:0000256" key="7">
    <source>
        <dbReference type="ARBA" id="ARBA00022723"/>
    </source>
</evidence>
<accession>A0A060H2K3</accession>
<dbReference type="CDD" id="cd03089">
    <property type="entry name" value="PMM_PGM"/>
    <property type="match status" value="1"/>
</dbReference>
<dbReference type="InterPro" id="IPR005841">
    <property type="entry name" value="Alpha-D-phosphohexomutase_SF"/>
</dbReference>
<comment type="pathway">
    <text evidence="3">Nucleotide-sugar biosynthesis; GDP-alpha-D-mannose biosynthesis; alpha-D-mannose 1-phosphate from D-fructose 6-phosphate: step 2/2.</text>
</comment>
<keyword evidence="7" id="KW-0479">Metal-binding</keyword>
<dbReference type="Proteomes" id="UP000027215">
    <property type="component" value="Chromosome"/>
</dbReference>
<evidence type="ECO:0000256" key="4">
    <source>
        <dbReference type="ARBA" id="ARBA00010231"/>
    </source>
</evidence>
<dbReference type="Gene3D" id="3.30.310.50">
    <property type="entry name" value="Alpha-D-phosphohexomutase, C-terminal domain"/>
    <property type="match status" value="1"/>
</dbReference>
<organism evidence="15 16">
    <name type="scientific">Xylella fastidiosa subsp. sandyi Ann-1</name>
    <dbReference type="NCBI Taxonomy" id="155920"/>
    <lineage>
        <taxon>Bacteria</taxon>
        <taxon>Pseudomonadati</taxon>
        <taxon>Pseudomonadota</taxon>
        <taxon>Gammaproteobacteria</taxon>
        <taxon>Lysobacterales</taxon>
        <taxon>Lysobacteraceae</taxon>
        <taxon>Xylella</taxon>
    </lineage>
</organism>
<dbReference type="PATRIC" id="fig|155920.8.peg.376"/>
<dbReference type="KEGG" id="xfs:D934_01580"/>
<keyword evidence="10" id="KW-0812">Transmembrane</keyword>
<gene>
    <name evidence="15" type="ORF">D934_01580</name>
</gene>
<keyword evidence="10" id="KW-1133">Transmembrane helix</keyword>
<dbReference type="EC" id="5.4.2.8" evidence="5"/>
<dbReference type="GO" id="GO:0046872">
    <property type="term" value="F:metal ion binding"/>
    <property type="evidence" value="ECO:0007669"/>
    <property type="project" value="UniProtKB-KW"/>
</dbReference>
<keyword evidence="10" id="KW-0472">Membrane</keyword>
<evidence type="ECO:0000256" key="3">
    <source>
        <dbReference type="ARBA" id="ARBA00004699"/>
    </source>
</evidence>
<comment type="cofactor">
    <cofactor evidence="2">
        <name>Mg(2+)</name>
        <dbReference type="ChEBI" id="CHEBI:18420"/>
    </cofactor>
</comment>
<evidence type="ECO:0000256" key="2">
    <source>
        <dbReference type="ARBA" id="ARBA00001946"/>
    </source>
</evidence>
<dbReference type="InterPro" id="IPR005843">
    <property type="entry name" value="A-D-PHexomutase_C"/>
</dbReference>
<sequence length="787" mass="84343">MSVTIGNELILPMKRRRIAFLLAMLCLLLAGVFCWGAYIQWRQNVVQQKLEQARDGAVASLRQVLSGQVKQLQNVVQRPAIVQVLGGGDVTAAAAAVREQFPGTEDVQVLTGDLSAAYADVARSGYARLGLIEAALGGDGVKAWVVRDGTQIGLGMAVMVKLGQAPAVVYLRLPLRGLISVLDAIEVPNSTYLALRQGSYTVVERGSAALASGGEALAKPLGWADLRMAAAVPQLENVPFDLGLLPSLIVAGVFALVAAVLLLVAGGHRMLPRRHGQMADAEQEQVTLRESVMQEAPERAIVLNEENNVALSSSLHLQFNLEALVQPSLFHEDDIHGVVPGELNAGVAKLIGQAIGSAMQAKGLSDIVIGRDGRVSSSELSAALSDGLRHAGCNVVDIGLVPIPVVYFAACHLGVGSCVAVTGWHHPHDYNGFKIVLGGESLSSEAMSDLYQCITNGRLYASVDSGSLSERDVVDDYIQRIADDVQLNRPLKIVVDPGHGAAEEILSRLFKAIGADLVSLYGDIDGVSLIVHPDSDEPGNLQKLIQRVEQADADLGLAFDGDAASLRVVTREGEVILSDSVLMLFATDVLQRNPGALVVYDAECTRNLSDYVLRNGGSPLMWKTGHSSIKAKMRETGAELAGEMSGYFFFKERWYGFEDALYAAARLLEILAQREDNPSQVFAALPHAYFTAQMEQSVEGDAQACVQSFIEEVQRSVEGGVFDGARLFAFDGLRADFTDGWGLVRVSDTASALVLRFEADTQAGLERIQSAFRTHLQALLPGQVLVF</sequence>
<keyword evidence="8" id="KW-0460">Magnesium</keyword>
<evidence type="ECO:0000313" key="15">
    <source>
        <dbReference type="EMBL" id="AIC10979.1"/>
    </source>
</evidence>
<evidence type="ECO:0000313" key="16">
    <source>
        <dbReference type="Proteomes" id="UP000027215"/>
    </source>
</evidence>
<feature type="transmembrane region" description="Helical" evidence="10">
    <location>
        <begin position="244"/>
        <end position="265"/>
    </location>
</feature>
<keyword evidence="6" id="KW-0597">Phosphoprotein</keyword>
<evidence type="ECO:0000259" key="14">
    <source>
        <dbReference type="Pfam" id="PF02880"/>
    </source>
</evidence>
<evidence type="ECO:0000259" key="12">
    <source>
        <dbReference type="Pfam" id="PF02878"/>
    </source>
</evidence>
<feature type="domain" description="Alpha-D-phosphohexomutase alpha/beta/alpha" evidence="14">
    <location>
        <begin position="578"/>
        <end position="689"/>
    </location>
</feature>
<proteinExistence type="inferred from homology"/>
<evidence type="ECO:0000256" key="5">
    <source>
        <dbReference type="ARBA" id="ARBA00012730"/>
    </source>
</evidence>
<dbReference type="RefSeq" id="WP_024748744.1">
    <property type="nucleotide sequence ID" value="NZ_CP006696.1"/>
</dbReference>
<evidence type="ECO:0000256" key="6">
    <source>
        <dbReference type="ARBA" id="ARBA00022553"/>
    </source>
</evidence>
<protein>
    <recommendedName>
        <fullName evidence="5">phosphomannomutase</fullName>
        <ecNumber evidence="5">5.4.2.8</ecNumber>
    </recommendedName>
</protein>